<evidence type="ECO:0000313" key="1">
    <source>
        <dbReference type="EMBL" id="CAH3143701.1"/>
    </source>
</evidence>
<accession>A0AAU9XCN8</accession>
<dbReference type="EMBL" id="CALNXJ010000038">
    <property type="protein sequence ID" value="CAH3143701.1"/>
    <property type="molecule type" value="Genomic_DNA"/>
</dbReference>
<organism evidence="1 2">
    <name type="scientific">Pocillopora meandrina</name>
    <dbReference type="NCBI Taxonomy" id="46732"/>
    <lineage>
        <taxon>Eukaryota</taxon>
        <taxon>Metazoa</taxon>
        <taxon>Cnidaria</taxon>
        <taxon>Anthozoa</taxon>
        <taxon>Hexacorallia</taxon>
        <taxon>Scleractinia</taxon>
        <taxon>Astrocoeniina</taxon>
        <taxon>Pocilloporidae</taxon>
        <taxon>Pocillopora</taxon>
    </lineage>
</organism>
<sequence length="150" mass="17871">MALSYLPADKIERRFRRLQQQATVRPLQDFCSYIDENWIISQTFPPQNWSVFLEAVRTNNDLEGWHNGLNRRAKGRSQLPLYILIQVLHREATLVSMQIRLVSDKKLKRHQRSSYRTMQRRLFDLWSQYEDGLRNSNELLEACAHLAQPM</sequence>
<comment type="caution">
    <text evidence="1">The sequence shown here is derived from an EMBL/GenBank/DDBJ whole genome shotgun (WGS) entry which is preliminary data.</text>
</comment>
<dbReference type="Proteomes" id="UP001159428">
    <property type="component" value="Unassembled WGS sequence"/>
</dbReference>
<gene>
    <name evidence="1" type="ORF">PMEA_00020682</name>
</gene>
<dbReference type="AlphaFoldDB" id="A0AAU9XCN8"/>
<evidence type="ECO:0000313" key="2">
    <source>
        <dbReference type="Proteomes" id="UP001159428"/>
    </source>
</evidence>
<keyword evidence="2" id="KW-1185">Reference proteome</keyword>
<reference evidence="1 2" key="1">
    <citation type="submission" date="2022-05" db="EMBL/GenBank/DDBJ databases">
        <authorList>
            <consortium name="Genoscope - CEA"/>
            <person name="William W."/>
        </authorList>
    </citation>
    <scope>NUCLEOTIDE SEQUENCE [LARGE SCALE GENOMIC DNA]</scope>
</reference>
<name>A0AAU9XCN8_9CNID</name>
<proteinExistence type="predicted"/>
<protein>
    <recommendedName>
        <fullName evidence="3">Transposase</fullName>
    </recommendedName>
</protein>
<evidence type="ECO:0008006" key="3">
    <source>
        <dbReference type="Google" id="ProtNLM"/>
    </source>
</evidence>